<dbReference type="Proteomes" id="UP000236000">
    <property type="component" value="Unassembled WGS sequence"/>
</dbReference>
<evidence type="ECO:0000313" key="1">
    <source>
        <dbReference type="EMBL" id="PNC19855.1"/>
    </source>
</evidence>
<protein>
    <submittedName>
        <fullName evidence="1">Uncharacterized protein</fullName>
    </submittedName>
</protein>
<evidence type="ECO:0000313" key="2">
    <source>
        <dbReference type="Proteomes" id="UP000236000"/>
    </source>
</evidence>
<comment type="caution">
    <text evidence="1">The sequence shown here is derived from an EMBL/GenBank/DDBJ whole genome shotgun (WGS) entry which is preliminary data.</text>
</comment>
<dbReference type="AlphaFoldDB" id="A0A2N8HGG3"/>
<gene>
    <name evidence="1" type="ORF">CXU22_02255</name>
</gene>
<proteinExistence type="predicted"/>
<dbReference type="EMBL" id="PJKA01000003">
    <property type="protein sequence ID" value="PNC19855.1"/>
    <property type="molecule type" value="Genomic_DNA"/>
</dbReference>
<organism evidence="1 2">
    <name type="scientific">Akkermansia muciniphila</name>
    <dbReference type="NCBI Taxonomy" id="239935"/>
    <lineage>
        <taxon>Bacteria</taxon>
        <taxon>Pseudomonadati</taxon>
        <taxon>Verrucomicrobiota</taxon>
        <taxon>Verrucomicrobiia</taxon>
        <taxon>Verrucomicrobiales</taxon>
        <taxon>Akkermansiaceae</taxon>
        <taxon>Akkermansia</taxon>
    </lineage>
</organism>
<accession>A0A2N8HGG3</accession>
<reference evidence="1 2" key="1">
    <citation type="journal article" date="2017" name="BMC Genomics">
        <title>Genome sequencing of 39 Akkermansia muciniphila isolates reveals its population structure, genomic and functional diverisity, and global distribution in mammalian gut microbiotas.</title>
        <authorList>
            <person name="Guo X."/>
            <person name="Li S."/>
            <person name="Zhang J."/>
            <person name="Wu F."/>
            <person name="Li X."/>
            <person name="Wu D."/>
            <person name="Zhang M."/>
            <person name="Ou Z."/>
            <person name="Jie Z."/>
            <person name="Yan Q."/>
            <person name="Li P."/>
            <person name="Yi J."/>
            <person name="Peng Y."/>
        </authorList>
    </citation>
    <scope>NUCLEOTIDE SEQUENCE [LARGE SCALE GENOMIC DNA]</scope>
    <source>
        <strain evidence="1 2">GP24</strain>
    </source>
</reference>
<name>A0A2N8HGG3_9BACT</name>
<sequence>MPREGESTFFPAKVPSARRPAIFLKNGRLIVADMGSAFSPLKTLANPARSFPQGDSIQNNF</sequence>